<reference evidence="3" key="1">
    <citation type="journal article" date="2020" name="Nat. Ecol. Evol.">
        <title>Deeply conserved synteny resolves early events in vertebrate evolution.</title>
        <authorList>
            <person name="Simakov O."/>
            <person name="Marletaz F."/>
            <person name="Yue J.X."/>
            <person name="O'Connell B."/>
            <person name="Jenkins J."/>
            <person name="Brandt A."/>
            <person name="Calef R."/>
            <person name="Tung C.H."/>
            <person name="Huang T.K."/>
            <person name="Schmutz J."/>
            <person name="Satoh N."/>
            <person name="Yu J.K."/>
            <person name="Putnam N.H."/>
            <person name="Green R.E."/>
            <person name="Rokhsar D.S."/>
        </authorList>
    </citation>
    <scope>NUCLEOTIDE SEQUENCE [LARGE SCALE GENOMIC DNA]</scope>
    <source>
        <strain evidence="3">S238N-H82</strain>
    </source>
</reference>
<accession>A0A9J7MD41</accession>
<dbReference type="PANTHER" id="PTHR24020:SF87">
    <property type="entry name" value="COLLAGEN ALPHA-1(VI) CHAIN-LIKE"/>
    <property type="match status" value="1"/>
</dbReference>
<feature type="chain" id="PRO_5039892953" evidence="1">
    <location>
        <begin position="36"/>
        <end position="158"/>
    </location>
</feature>
<dbReference type="PROSITE" id="PS50234">
    <property type="entry name" value="VWFA"/>
    <property type="match status" value="1"/>
</dbReference>
<keyword evidence="3" id="KW-1185">Reference proteome</keyword>
<reference evidence="4" key="2">
    <citation type="submission" date="2025-08" db="UniProtKB">
        <authorList>
            <consortium name="RefSeq"/>
        </authorList>
    </citation>
    <scope>IDENTIFICATION</scope>
    <source>
        <strain evidence="4">S238N-H82</strain>
        <tissue evidence="4">Testes</tissue>
    </source>
</reference>
<dbReference type="SUPFAM" id="SSF53300">
    <property type="entry name" value="vWA-like"/>
    <property type="match status" value="1"/>
</dbReference>
<protein>
    <submittedName>
        <fullName evidence="4">Cartilage matrix protein-like</fullName>
    </submittedName>
</protein>
<feature type="domain" description="VWFA" evidence="2">
    <location>
        <begin position="50"/>
        <end position="158"/>
    </location>
</feature>
<dbReference type="InterPro" id="IPR002035">
    <property type="entry name" value="VWF_A"/>
</dbReference>
<dbReference type="Pfam" id="PF00092">
    <property type="entry name" value="VWA"/>
    <property type="match status" value="1"/>
</dbReference>
<organism evidence="3 4">
    <name type="scientific">Branchiostoma floridae</name>
    <name type="common">Florida lancelet</name>
    <name type="synonym">Amphioxus</name>
    <dbReference type="NCBI Taxonomy" id="7739"/>
    <lineage>
        <taxon>Eukaryota</taxon>
        <taxon>Metazoa</taxon>
        <taxon>Chordata</taxon>
        <taxon>Cephalochordata</taxon>
        <taxon>Leptocardii</taxon>
        <taxon>Amphioxiformes</taxon>
        <taxon>Branchiostomatidae</taxon>
        <taxon>Branchiostoma</taxon>
    </lineage>
</organism>
<keyword evidence="1" id="KW-0732">Signal</keyword>
<dbReference type="GeneID" id="118431734"/>
<dbReference type="AlphaFoldDB" id="A0A9J7MD41"/>
<dbReference type="InterPro" id="IPR050525">
    <property type="entry name" value="ECM_Assembly_Org"/>
</dbReference>
<dbReference type="KEGG" id="bfo:118431734"/>
<evidence type="ECO:0000313" key="4">
    <source>
        <dbReference type="RefSeq" id="XP_035698921.1"/>
    </source>
</evidence>
<proteinExistence type="predicted"/>
<dbReference type="OrthoDB" id="10256829at2759"/>
<feature type="signal peptide" evidence="1">
    <location>
        <begin position="1"/>
        <end position="35"/>
    </location>
</feature>
<gene>
    <name evidence="4" type="primary">LOC118431734</name>
</gene>
<evidence type="ECO:0000313" key="3">
    <source>
        <dbReference type="Proteomes" id="UP000001554"/>
    </source>
</evidence>
<dbReference type="InterPro" id="IPR036465">
    <property type="entry name" value="vWFA_dom_sf"/>
</dbReference>
<sequence>MSYQEERMGTSVRLVKFLSFLLAALSTTHLNTVVGQQTPSPTGQCAQPVDLVFLVDSSESVRAGGFETSKDFVIEVTSNFEFAQDATRVGVVTFSDSGAEVTHVRLNEFDNRNDFDTAVRNIDYDRGRTYTGEALDYVRTNSFTQANGARDNQLQQSD</sequence>
<evidence type="ECO:0000259" key="2">
    <source>
        <dbReference type="PROSITE" id="PS50234"/>
    </source>
</evidence>
<name>A0A9J7MD41_BRAFL</name>
<dbReference type="PANTHER" id="PTHR24020">
    <property type="entry name" value="COLLAGEN ALPHA"/>
    <property type="match status" value="1"/>
</dbReference>
<evidence type="ECO:0000256" key="1">
    <source>
        <dbReference type="SAM" id="SignalP"/>
    </source>
</evidence>
<dbReference type="Gene3D" id="3.40.50.410">
    <property type="entry name" value="von Willebrand factor, type A domain"/>
    <property type="match status" value="1"/>
</dbReference>
<dbReference type="RefSeq" id="XP_035698921.1">
    <property type="nucleotide sequence ID" value="XM_035843028.1"/>
</dbReference>
<dbReference type="OMA" id="EFELGAH"/>
<dbReference type="Proteomes" id="UP000001554">
    <property type="component" value="Chromosome 2"/>
</dbReference>